<keyword evidence="3" id="KW-0804">Transcription</keyword>
<reference evidence="5" key="1">
    <citation type="submission" date="2015-10" db="EMBL/GenBank/DDBJ databases">
        <authorList>
            <person name="Gilbert D.G."/>
        </authorList>
    </citation>
    <scope>NUCLEOTIDE SEQUENCE</scope>
</reference>
<evidence type="ECO:0000313" key="5">
    <source>
        <dbReference type="EMBL" id="CUS55604.1"/>
    </source>
</evidence>
<dbReference type="PROSITE" id="PS50043">
    <property type="entry name" value="HTH_LUXR_2"/>
    <property type="match status" value="1"/>
</dbReference>
<dbReference type="Gene3D" id="3.30.450.80">
    <property type="entry name" value="Transcription factor LuxR-like, autoinducer-binding domain"/>
    <property type="match status" value="1"/>
</dbReference>
<accession>A0A160TZF2</accession>
<dbReference type="PRINTS" id="PR00038">
    <property type="entry name" value="HTHLUXR"/>
</dbReference>
<dbReference type="InterPro" id="IPR036693">
    <property type="entry name" value="TF_LuxR_autoind-bd_dom_sf"/>
</dbReference>
<keyword evidence="2" id="KW-0238">DNA-binding</keyword>
<dbReference type="AlphaFoldDB" id="A0A160TZF2"/>
<dbReference type="Pfam" id="PF03472">
    <property type="entry name" value="Autoind_bind"/>
    <property type="match status" value="1"/>
</dbReference>
<proteinExistence type="predicted"/>
<dbReference type="SMART" id="SM00421">
    <property type="entry name" value="HTH_LUXR"/>
    <property type="match status" value="1"/>
</dbReference>
<dbReference type="SUPFAM" id="SSF75516">
    <property type="entry name" value="Pheromone-binding domain of LuxR-like quorum-sensing transcription factors"/>
    <property type="match status" value="1"/>
</dbReference>
<evidence type="ECO:0000256" key="2">
    <source>
        <dbReference type="ARBA" id="ARBA00023125"/>
    </source>
</evidence>
<dbReference type="InterPro" id="IPR005143">
    <property type="entry name" value="TF_LuxR_autoind-bd_dom"/>
</dbReference>
<evidence type="ECO:0000256" key="1">
    <source>
        <dbReference type="ARBA" id="ARBA00023015"/>
    </source>
</evidence>
<dbReference type="InterPro" id="IPR000792">
    <property type="entry name" value="Tscrpt_reg_LuxR_C"/>
</dbReference>
<name>A0A160TZF2_9ZZZZ</name>
<dbReference type="Pfam" id="PF00196">
    <property type="entry name" value="GerE"/>
    <property type="match status" value="1"/>
</dbReference>
<gene>
    <name evidence="5" type="ORF">MGWOODY_Hyp926</name>
</gene>
<dbReference type="InterPro" id="IPR016032">
    <property type="entry name" value="Sig_transdc_resp-reg_C-effctor"/>
</dbReference>
<evidence type="ECO:0000259" key="4">
    <source>
        <dbReference type="PROSITE" id="PS50043"/>
    </source>
</evidence>
<dbReference type="PROSITE" id="PS00622">
    <property type="entry name" value="HTH_LUXR_1"/>
    <property type="match status" value="1"/>
</dbReference>
<dbReference type="PANTHER" id="PTHR44688">
    <property type="entry name" value="DNA-BINDING TRANSCRIPTIONAL ACTIVATOR DEVR_DOSR"/>
    <property type="match status" value="1"/>
</dbReference>
<feature type="domain" description="HTH luxR-type" evidence="4">
    <location>
        <begin position="165"/>
        <end position="230"/>
    </location>
</feature>
<dbReference type="Gene3D" id="1.10.10.10">
    <property type="entry name" value="Winged helix-like DNA-binding domain superfamily/Winged helix DNA-binding domain"/>
    <property type="match status" value="1"/>
</dbReference>
<dbReference type="CDD" id="cd06170">
    <property type="entry name" value="LuxR_C_like"/>
    <property type="match status" value="1"/>
</dbReference>
<dbReference type="InterPro" id="IPR036388">
    <property type="entry name" value="WH-like_DNA-bd_sf"/>
</dbReference>
<dbReference type="GO" id="GO:0003677">
    <property type="term" value="F:DNA binding"/>
    <property type="evidence" value="ECO:0007669"/>
    <property type="project" value="UniProtKB-KW"/>
</dbReference>
<sequence>MLGHLRHIVRSRTVEDIFDRSVAALREIGLTRVYFQGPIGSDRSLTRNTASFGFPETWQKSYELNWQVHDPIPDAASRIGGPLYWHRLPSSVSLSENELAYMEFLREMQMGQGICMLQYGNVSRVGLIAASTDPDGPEVESIDREFFQFVGMSSFMRFCQLVTMDPDIPVQLSGREQDVLYWMAQGRSNSAIADVLGIRQDTVNTYVKRIFAKLEVFDRTSAVMKGVRQGMVIVSDPISELVADQMRAKYRRDG</sequence>
<keyword evidence="1" id="KW-0805">Transcription regulation</keyword>
<dbReference type="GO" id="GO:0006355">
    <property type="term" value="P:regulation of DNA-templated transcription"/>
    <property type="evidence" value="ECO:0007669"/>
    <property type="project" value="InterPro"/>
</dbReference>
<dbReference type="SUPFAM" id="SSF46894">
    <property type="entry name" value="C-terminal effector domain of the bipartite response regulators"/>
    <property type="match status" value="1"/>
</dbReference>
<protein>
    <submittedName>
        <fullName evidence="5">Two-component transcriptional regulator, LuxR family</fullName>
    </submittedName>
</protein>
<dbReference type="EMBL" id="CZQD01000004">
    <property type="protein sequence ID" value="CUS55604.1"/>
    <property type="molecule type" value="Genomic_DNA"/>
</dbReference>
<evidence type="ECO:0000256" key="3">
    <source>
        <dbReference type="ARBA" id="ARBA00023163"/>
    </source>
</evidence>
<organism evidence="5">
    <name type="scientific">hydrothermal vent metagenome</name>
    <dbReference type="NCBI Taxonomy" id="652676"/>
    <lineage>
        <taxon>unclassified sequences</taxon>
        <taxon>metagenomes</taxon>
        <taxon>ecological metagenomes</taxon>
    </lineage>
</organism>
<dbReference type="PANTHER" id="PTHR44688:SF16">
    <property type="entry name" value="DNA-BINDING TRANSCRIPTIONAL ACTIVATOR DEVR_DOSR"/>
    <property type="match status" value="1"/>
</dbReference>